<evidence type="ECO:0000259" key="4">
    <source>
        <dbReference type="PROSITE" id="PS50196"/>
    </source>
</evidence>
<proteinExistence type="predicted"/>
<sequence length="582" mass="59279">MTDTDPASAVPSGAGSPREDAATKSAREELKHTVISEKNADDQDNENSTRRAVTPDKHDALKEQISSPKKKRAHDELDHDDEEADAEGKKKNKEEQASSSVGGGDETDGGSKAASTCATALDAPNGGGTRADEPEKKRLRDEEASTDASSGTFGKDDKPAAAVAPSTSAFASSGFAKLTSTASPFGNLSGASSAAAKPTLFGSSSGSASPFGALGGSAASTAKPASTSTAPARSSTPTLSFGGSSASPFSGLQGSGAPKPVFGSGFGGAAATTGSSGGFGRGFGSNLGGGFGGAATAAGTATGSAFGAALPSTGLTSFAKPGEAFKSSKPARPFGAPDSDEEEESDEEDSAAEEDENGDENEGAGGDEGGGEAADESGANKAGTTDDKKKQRLQRVAIDDGEAGEATLLQVRARLYYLDKDLGGWKERGAGMLKINVPEQCVEFDREGTVIPASFDASTLGEDGDDDTDDDKDEEAASQDDADGTSENGVKMNKPKSSGRPKRSVVRLIMRQDSTHRVILNTAVLISTEFKERQTLKATTVLFTAFEGSDARPVSMQAKMSIPNAKALVAALEGIQRELRGD</sequence>
<dbReference type="InterPro" id="IPR000156">
    <property type="entry name" value="Ran_bind_dom"/>
</dbReference>
<organism evidence="5 6">
    <name type="scientific">Sporothrix eucalyptigena</name>
    <dbReference type="NCBI Taxonomy" id="1812306"/>
    <lineage>
        <taxon>Eukaryota</taxon>
        <taxon>Fungi</taxon>
        <taxon>Dikarya</taxon>
        <taxon>Ascomycota</taxon>
        <taxon>Pezizomycotina</taxon>
        <taxon>Sordariomycetes</taxon>
        <taxon>Sordariomycetidae</taxon>
        <taxon>Ophiostomatales</taxon>
        <taxon>Ophiostomataceae</taxon>
        <taxon>Sporothrix</taxon>
    </lineage>
</organism>
<dbReference type="EMBL" id="CAWUHD010000142">
    <property type="protein sequence ID" value="CAK7235061.1"/>
    <property type="molecule type" value="Genomic_DNA"/>
</dbReference>
<dbReference type="Pfam" id="PF00638">
    <property type="entry name" value="Ran_BP1"/>
    <property type="match status" value="1"/>
</dbReference>
<dbReference type="SUPFAM" id="SSF50729">
    <property type="entry name" value="PH domain-like"/>
    <property type="match status" value="2"/>
</dbReference>
<evidence type="ECO:0000256" key="1">
    <source>
        <dbReference type="ARBA" id="ARBA00004123"/>
    </source>
</evidence>
<feature type="domain" description="RanBD1" evidence="4">
    <location>
        <begin position="394"/>
        <end position="560"/>
    </location>
</feature>
<dbReference type="PANTHER" id="PTHR23138">
    <property type="entry name" value="RAN BINDING PROTEIN"/>
    <property type="match status" value="1"/>
</dbReference>
<keyword evidence="2" id="KW-0539">Nucleus</keyword>
<feature type="compositionally biased region" description="Basic and acidic residues" evidence="3">
    <location>
        <begin position="86"/>
        <end position="96"/>
    </location>
</feature>
<evidence type="ECO:0000313" key="5">
    <source>
        <dbReference type="EMBL" id="CAK7235061.1"/>
    </source>
</evidence>
<dbReference type="Proteomes" id="UP001642482">
    <property type="component" value="Unassembled WGS sequence"/>
</dbReference>
<evidence type="ECO:0000256" key="2">
    <source>
        <dbReference type="ARBA" id="ARBA00023242"/>
    </source>
</evidence>
<feature type="region of interest" description="Disordered" evidence="3">
    <location>
        <begin position="453"/>
        <end position="504"/>
    </location>
</feature>
<feature type="compositionally biased region" description="Basic and acidic residues" evidence="3">
    <location>
        <begin position="17"/>
        <end position="62"/>
    </location>
</feature>
<dbReference type="PANTHER" id="PTHR23138:SF142">
    <property type="entry name" value="RAN-BINDING PROTEIN 3B-RELATED"/>
    <property type="match status" value="1"/>
</dbReference>
<comment type="caution">
    <text evidence="5">The sequence shown here is derived from an EMBL/GenBank/DDBJ whole genome shotgun (WGS) entry which is preliminary data.</text>
</comment>
<keyword evidence="6" id="KW-1185">Reference proteome</keyword>
<dbReference type="InterPro" id="IPR011993">
    <property type="entry name" value="PH-like_dom_sf"/>
</dbReference>
<feature type="compositionally biased region" description="Low complexity" evidence="3">
    <location>
        <begin position="294"/>
        <end position="309"/>
    </location>
</feature>
<name>A0ABP0CT17_9PEZI</name>
<feature type="compositionally biased region" description="Gly residues" evidence="3">
    <location>
        <begin position="275"/>
        <end position="293"/>
    </location>
</feature>
<comment type="subcellular location">
    <subcellularLocation>
        <location evidence="1">Nucleus</location>
    </subcellularLocation>
</comment>
<reference evidence="5 6" key="1">
    <citation type="submission" date="2024-01" db="EMBL/GenBank/DDBJ databases">
        <authorList>
            <person name="Allen C."/>
            <person name="Tagirdzhanova G."/>
        </authorList>
    </citation>
    <scope>NUCLEOTIDE SEQUENCE [LARGE SCALE GENOMIC DNA]</scope>
</reference>
<dbReference type="InterPro" id="IPR045255">
    <property type="entry name" value="RanBP1-like"/>
</dbReference>
<feature type="compositionally biased region" description="Acidic residues" evidence="3">
    <location>
        <begin position="462"/>
        <end position="484"/>
    </location>
</feature>
<dbReference type="SMART" id="SM00160">
    <property type="entry name" value="RanBD"/>
    <property type="match status" value="1"/>
</dbReference>
<feature type="compositionally biased region" description="Acidic residues" evidence="3">
    <location>
        <begin position="338"/>
        <end position="362"/>
    </location>
</feature>
<evidence type="ECO:0000256" key="3">
    <source>
        <dbReference type="SAM" id="MobiDB-lite"/>
    </source>
</evidence>
<protein>
    <recommendedName>
        <fullName evidence="4">RanBD1 domain-containing protein</fullName>
    </recommendedName>
</protein>
<feature type="region of interest" description="Disordered" evidence="3">
    <location>
        <begin position="186"/>
        <end position="405"/>
    </location>
</feature>
<evidence type="ECO:0000313" key="6">
    <source>
        <dbReference type="Proteomes" id="UP001642482"/>
    </source>
</evidence>
<feature type="compositionally biased region" description="Basic and acidic residues" evidence="3">
    <location>
        <begin position="130"/>
        <end position="143"/>
    </location>
</feature>
<feature type="region of interest" description="Disordered" evidence="3">
    <location>
        <begin position="1"/>
        <end position="168"/>
    </location>
</feature>
<accession>A0ABP0CT17</accession>
<gene>
    <name evidence="5" type="ORF">SEUCBS140593_009156</name>
</gene>
<feature type="compositionally biased region" description="Basic residues" evidence="3">
    <location>
        <begin position="493"/>
        <end position="504"/>
    </location>
</feature>
<dbReference type="PROSITE" id="PS50196">
    <property type="entry name" value="RANBD1"/>
    <property type="match status" value="1"/>
</dbReference>
<feature type="compositionally biased region" description="Low complexity" evidence="3">
    <location>
        <begin position="200"/>
        <end position="251"/>
    </location>
</feature>
<dbReference type="Gene3D" id="2.30.29.30">
    <property type="entry name" value="Pleckstrin-homology domain (PH domain)/Phosphotyrosine-binding domain (PTB)"/>
    <property type="match status" value="1"/>
</dbReference>